<evidence type="ECO:0000256" key="3">
    <source>
        <dbReference type="ARBA" id="ARBA00022431"/>
    </source>
</evidence>
<organism evidence="6">
    <name type="scientific">Blackfly microvirus SF02</name>
    <dbReference type="NCBI Taxonomy" id="2576452"/>
    <lineage>
        <taxon>Viruses</taxon>
        <taxon>Monodnaviria</taxon>
        <taxon>Sangervirae</taxon>
        <taxon>Phixviricota</taxon>
        <taxon>Malgrandaviricetes</taxon>
        <taxon>Petitvirales</taxon>
        <taxon>Microviridae</taxon>
        <taxon>Microvirus</taxon>
    </lineage>
</organism>
<dbReference type="Gene3D" id="2.60.169.10">
    <property type="entry name" value="Microviridae F protein"/>
    <property type="match status" value="2"/>
</dbReference>
<dbReference type="Pfam" id="PF02305">
    <property type="entry name" value="Phage_F"/>
    <property type="match status" value="1"/>
</dbReference>
<dbReference type="InterPro" id="IPR016184">
    <property type="entry name" value="Capsid/spike_ssDNA_virus"/>
</dbReference>
<protein>
    <submittedName>
        <fullName evidence="6">Major capsid protein</fullName>
    </submittedName>
</protein>
<proteinExistence type="inferred from homology"/>
<evidence type="ECO:0000256" key="5">
    <source>
        <dbReference type="ARBA" id="ARBA00022844"/>
    </source>
</evidence>
<reference evidence="6" key="1">
    <citation type="submission" date="2018-12" db="EMBL/GenBank/DDBJ databases">
        <title>Singled stranded DNA viruses identified in blackflies (Austrosimulium ungulatum) sampled in New Zealand.</title>
        <authorList>
            <person name="Kraberger S."/>
            <person name="Fontenele R.S."/>
            <person name="Schmidlin K."/>
            <person name="Walters M."/>
            <person name="Varsani A."/>
        </authorList>
    </citation>
    <scope>NUCLEOTIDE SEQUENCE [LARGE SCALE GENOMIC DNA]</scope>
    <source>
        <strain evidence="6">014</strain>
    </source>
</reference>
<name>A0A4P8PJT8_9VIRU</name>
<evidence type="ECO:0000256" key="1">
    <source>
        <dbReference type="ARBA" id="ARBA00004328"/>
    </source>
</evidence>
<accession>A0A4P8PJT8</accession>
<evidence type="ECO:0000313" key="6">
    <source>
        <dbReference type="EMBL" id="QCQ84589.1"/>
    </source>
</evidence>
<keyword evidence="4" id="KW-0167">Capsid protein</keyword>
<dbReference type="Proteomes" id="UP000324786">
    <property type="component" value="Segment"/>
</dbReference>
<dbReference type="EMBL" id="MK249131">
    <property type="protein sequence ID" value="QCQ84589.1"/>
    <property type="molecule type" value="Genomic_DNA"/>
</dbReference>
<keyword evidence="3" id="KW-1140">T=1 icosahedral capsid protein</keyword>
<evidence type="ECO:0000256" key="2">
    <source>
        <dbReference type="ARBA" id="ARBA00009963"/>
    </source>
</evidence>
<evidence type="ECO:0000256" key="4">
    <source>
        <dbReference type="ARBA" id="ARBA00022561"/>
    </source>
</evidence>
<comment type="similarity">
    <text evidence="2">Belongs to the microviridae F protein family.</text>
</comment>
<keyword evidence="5" id="KW-0946">Virion</keyword>
<dbReference type="InterPro" id="IPR003514">
    <property type="entry name" value="Microviridae_protein_F"/>
</dbReference>
<comment type="subcellular location">
    <subcellularLocation>
        <location evidence="1">Virion</location>
    </subcellularLocation>
</comment>
<dbReference type="InterPro" id="IPR037002">
    <property type="entry name" value="Microviridae_protein_F_sf"/>
</dbReference>
<dbReference type="SUPFAM" id="SSF88645">
    <property type="entry name" value="ssDNA viruses"/>
    <property type="match status" value="1"/>
</dbReference>
<dbReference type="GO" id="GO:0039615">
    <property type="term" value="C:T=1 icosahedral viral capsid"/>
    <property type="evidence" value="ECO:0007669"/>
    <property type="project" value="UniProtKB-KW"/>
</dbReference>
<sequence length="535" mass="59295">MASIPSVMNHSFSQVPKAEIPRSSFDRSCGHKGTFDAGYLVPVFVDEALPGDTFSMNMTAFARLSTPLHPFMDNLFLNSFFFAVPYRLVWDNWQKFNGEQSNPGDSIDYLIPQMSAPVGGYASGSIFDHFELPTLVANYAHSSLPLRAYNLIWNEWFRDQNLQNSVTVPKGDTNDPDTTYTLLRRGKRHDYFTSALPWPQKGPGVDIPLGSSAPIVGLYAAGAASAALNAEVLVGTFPGADLQIGSAEIVALSQANALGMGFEQAGPASDTNRPVVYADLTQATAATINQLRQAFQIQKLYERDARGGTRYTEIIRAHFNVVSPDARLQRPEYLGGGQTTVNLYSVPQTSATETQPTPQGHLAAYGTVSTGGHGFSKSFTEHCIIIGMVSVRADLNYQQGLNRMWSRRSKFDFYWPALSHIGEQAVLNKEIFTQGLPADDAVFGYQERFAEYRYKPSSITGEFRSNFPQSLDTWHLAQDYATLPLLNAAFIEDRPPVERVLAVLDEPHFIFDSYFKLRCARPMPVYGVPGMMDHF</sequence>
<dbReference type="GO" id="GO:0005198">
    <property type="term" value="F:structural molecule activity"/>
    <property type="evidence" value="ECO:0007669"/>
    <property type="project" value="InterPro"/>
</dbReference>